<evidence type="ECO:0000256" key="1">
    <source>
        <dbReference type="SAM" id="SignalP"/>
    </source>
</evidence>
<dbReference type="Proteomes" id="UP000613768">
    <property type="component" value="Unassembled WGS sequence"/>
</dbReference>
<protein>
    <submittedName>
        <fullName evidence="3">YceI family protein</fullName>
    </submittedName>
</protein>
<name>A0AAW3ZFT4_9GAMM</name>
<gene>
    <name evidence="3" type="ORF">IFO71_04525</name>
</gene>
<reference evidence="3 4" key="1">
    <citation type="submission" date="2020-09" db="EMBL/GenBank/DDBJ databases">
        <title>Pseudoxanthomonas sp. CAU 1598 isolated from sand of Yaerae Beach.</title>
        <authorList>
            <person name="Kim W."/>
        </authorList>
    </citation>
    <scope>NUCLEOTIDE SEQUENCE [LARGE SCALE GENOMIC DNA]</scope>
    <source>
        <strain evidence="3 4">CAU 1598</strain>
    </source>
</reference>
<organism evidence="3 4">
    <name type="scientific">Pseudomarimonas arenosa</name>
    <dbReference type="NCBI Taxonomy" id="2774145"/>
    <lineage>
        <taxon>Bacteria</taxon>
        <taxon>Pseudomonadati</taxon>
        <taxon>Pseudomonadota</taxon>
        <taxon>Gammaproteobacteria</taxon>
        <taxon>Lysobacterales</taxon>
        <taxon>Lysobacteraceae</taxon>
        <taxon>Pseudomarimonas</taxon>
    </lineage>
</organism>
<dbReference type="PANTHER" id="PTHR34406:SF1">
    <property type="entry name" value="PROTEIN YCEI"/>
    <property type="match status" value="1"/>
</dbReference>
<dbReference type="SMART" id="SM00867">
    <property type="entry name" value="YceI"/>
    <property type="match status" value="1"/>
</dbReference>
<feature type="chain" id="PRO_5043341121" evidence="1">
    <location>
        <begin position="26"/>
        <end position="190"/>
    </location>
</feature>
<accession>A0AAW3ZFT4</accession>
<feature type="signal peptide" evidence="1">
    <location>
        <begin position="1"/>
        <end position="25"/>
    </location>
</feature>
<dbReference type="Pfam" id="PF04264">
    <property type="entry name" value="YceI"/>
    <property type="match status" value="1"/>
</dbReference>
<sequence length="190" mass="20929">MSIRLINRGRLLAALALSMAGPVLAADWIQTDNGSELRFEAMAQGERFEGQFNSFHTRFEFDPASPEKAKLEVKIDLGSVDTANAERDELLVSQDFFAVEQENQARFEAEQIHASAEGYTAGGTLTLKSTAKPVAFKFTFLVSADGQSAVLEGQTTLDRLDFGIGGGDWADEEMIGREVQVRTRVQLRRP</sequence>
<keyword evidence="1" id="KW-0732">Signal</keyword>
<dbReference type="Gene3D" id="2.40.128.110">
    <property type="entry name" value="Lipid/polyisoprenoid-binding, YceI-like"/>
    <property type="match status" value="1"/>
</dbReference>
<evidence type="ECO:0000259" key="2">
    <source>
        <dbReference type="SMART" id="SM00867"/>
    </source>
</evidence>
<dbReference type="SUPFAM" id="SSF101874">
    <property type="entry name" value="YceI-like"/>
    <property type="match status" value="1"/>
</dbReference>
<comment type="caution">
    <text evidence="3">The sequence shown here is derived from an EMBL/GenBank/DDBJ whole genome shotgun (WGS) entry which is preliminary data.</text>
</comment>
<dbReference type="AlphaFoldDB" id="A0AAW3ZFT4"/>
<dbReference type="PANTHER" id="PTHR34406">
    <property type="entry name" value="PROTEIN YCEI"/>
    <property type="match status" value="1"/>
</dbReference>
<feature type="domain" description="Lipid/polyisoprenoid-binding YceI-like" evidence="2">
    <location>
        <begin position="27"/>
        <end position="188"/>
    </location>
</feature>
<dbReference type="InterPro" id="IPR036761">
    <property type="entry name" value="TTHA0802/YceI-like_sf"/>
</dbReference>
<dbReference type="InterPro" id="IPR007372">
    <property type="entry name" value="Lipid/polyisoprenoid-bd_YceI"/>
</dbReference>
<keyword evidence="4" id="KW-1185">Reference proteome</keyword>
<dbReference type="RefSeq" id="WP_192028351.1">
    <property type="nucleotide sequence ID" value="NZ_JACYTR010000006.1"/>
</dbReference>
<proteinExistence type="predicted"/>
<evidence type="ECO:0000313" key="3">
    <source>
        <dbReference type="EMBL" id="MBD8525000.1"/>
    </source>
</evidence>
<evidence type="ECO:0000313" key="4">
    <source>
        <dbReference type="Proteomes" id="UP000613768"/>
    </source>
</evidence>
<dbReference type="EMBL" id="JACYTR010000006">
    <property type="protein sequence ID" value="MBD8525000.1"/>
    <property type="molecule type" value="Genomic_DNA"/>
</dbReference>